<protein>
    <submittedName>
        <fullName evidence="1">Uncharacterized protein</fullName>
    </submittedName>
</protein>
<dbReference type="AlphaFoldDB" id="A0A7Z0CJD9"/>
<accession>A0A7Z0CJD9</accession>
<evidence type="ECO:0000313" key="2">
    <source>
        <dbReference type="Proteomes" id="UP000547973"/>
    </source>
</evidence>
<evidence type="ECO:0000313" key="1">
    <source>
        <dbReference type="EMBL" id="NYI42914.1"/>
    </source>
</evidence>
<name>A0A7Z0CJD9_9MICO</name>
<sequence>MLDDLRDTWWRDREGGTAVRVEWVSTHGRAAPVVVLTAAGEAGRECERVVIDAGVFERRFVPIGGALA</sequence>
<dbReference type="EMBL" id="JACBZO010000002">
    <property type="protein sequence ID" value="NYI42914.1"/>
    <property type="molecule type" value="Genomic_DNA"/>
</dbReference>
<reference evidence="1 2" key="1">
    <citation type="submission" date="2020-07" db="EMBL/GenBank/DDBJ databases">
        <title>Sequencing the genomes of 1000 actinobacteria strains.</title>
        <authorList>
            <person name="Klenk H.-P."/>
        </authorList>
    </citation>
    <scope>NUCLEOTIDE SEQUENCE [LARGE SCALE GENOMIC DNA]</scope>
    <source>
        <strain evidence="1 2">DSM 19970</strain>
    </source>
</reference>
<organism evidence="1 2">
    <name type="scientific">Demequina lutea</name>
    <dbReference type="NCBI Taxonomy" id="431489"/>
    <lineage>
        <taxon>Bacteria</taxon>
        <taxon>Bacillati</taxon>
        <taxon>Actinomycetota</taxon>
        <taxon>Actinomycetes</taxon>
        <taxon>Micrococcales</taxon>
        <taxon>Demequinaceae</taxon>
        <taxon>Demequina</taxon>
    </lineage>
</organism>
<gene>
    <name evidence="1" type="ORF">BKA03_003088</name>
</gene>
<dbReference type="Proteomes" id="UP000547973">
    <property type="component" value="Unassembled WGS sequence"/>
</dbReference>
<dbReference type="RefSeq" id="WP_062075523.1">
    <property type="nucleotide sequence ID" value="NZ_BBRC01000010.1"/>
</dbReference>
<comment type="caution">
    <text evidence="1">The sequence shown here is derived from an EMBL/GenBank/DDBJ whole genome shotgun (WGS) entry which is preliminary data.</text>
</comment>
<proteinExistence type="predicted"/>
<keyword evidence="2" id="KW-1185">Reference proteome</keyword>